<comment type="similarity">
    <text evidence="2">Belongs to the fgaFS/easG family.</text>
</comment>
<organism evidence="5 6">
    <name type="scientific">Cytospora mali</name>
    <name type="common">Apple Valsa canker fungus</name>
    <name type="synonym">Valsa mali</name>
    <dbReference type="NCBI Taxonomy" id="578113"/>
    <lineage>
        <taxon>Eukaryota</taxon>
        <taxon>Fungi</taxon>
        <taxon>Dikarya</taxon>
        <taxon>Ascomycota</taxon>
        <taxon>Pezizomycotina</taxon>
        <taxon>Sordariomycetes</taxon>
        <taxon>Sordariomycetidae</taxon>
        <taxon>Diaporthales</taxon>
        <taxon>Cytosporaceae</taxon>
        <taxon>Cytospora</taxon>
    </lineage>
</organism>
<evidence type="ECO:0000256" key="1">
    <source>
        <dbReference type="ARBA" id="ARBA00005107"/>
    </source>
</evidence>
<comment type="pathway">
    <text evidence="1">Alkaloid biosynthesis; ergot alkaloid biosynthesis.</text>
</comment>
<dbReference type="AlphaFoldDB" id="A0A194W4D5"/>
<dbReference type="Gene3D" id="3.40.50.720">
    <property type="entry name" value="NAD(P)-binding Rossmann-like Domain"/>
    <property type="match status" value="1"/>
</dbReference>
<dbReference type="PANTHER" id="PTHR43162:SF1">
    <property type="entry name" value="PRESTALK A DIFFERENTIATION PROTEIN A"/>
    <property type="match status" value="1"/>
</dbReference>
<gene>
    <name evidence="5" type="ORF">VM1G_05809</name>
</gene>
<evidence type="ECO:0000256" key="4">
    <source>
        <dbReference type="ARBA" id="ARBA00023002"/>
    </source>
</evidence>
<dbReference type="EMBL" id="CM003103">
    <property type="protein sequence ID" value="KUI70910.1"/>
    <property type="molecule type" value="Genomic_DNA"/>
</dbReference>
<keyword evidence="6" id="KW-1185">Reference proteome</keyword>
<dbReference type="InterPro" id="IPR051604">
    <property type="entry name" value="Ergot_Alk_Oxidoreductase"/>
</dbReference>
<dbReference type="Proteomes" id="UP000078559">
    <property type="component" value="Chromosome 6"/>
</dbReference>
<proteinExistence type="inferred from homology"/>
<dbReference type="GO" id="GO:0035835">
    <property type="term" value="P:indole alkaloid biosynthetic process"/>
    <property type="evidence" value="ECO:0007669"/>
    <property type="project" value="UniProtKB-UniPathway"/>
</dbReference>
<evidence type="ECO:0000313" key="5">
    <source>
        <dbReference type="EMBL" id="KUI70910.1"/>
    </source>
</evidence>
<accession>A0A194W4D5</accession>
<keyword evidence="4" id="KW-0560">Oxidoreductase</keyword>
<evidence type="ECO:0000313" key="6">
    <source>
        <dbReference type="Proteomes" id="UP000078559"/>
    </source>
</evidence>
<evidence type="ECO:0000256" key="2">
    <source>
        <dbReference type="ARBA" id="ARBA00005372"/>
    </source>
</evidence>
<dbReference type="SMR" id="A0A194W4D5"/>
<evidence type="ECO:0000256" key="3">
    <source>
        <dbReference type="ARBA" id="ARBA00022589"/>
    </source>
</evidence>
<dbReference type="InterPro" id="IPR036291">
    <property type="entry name" value="NAD(P)-bd_dom_sf"/>
</dbReference>
<dbReference type="SUPFAM" id="SSF51735">
    <property type="entry name" value="NAD(P)-binding Rossmann-fold domains"/>
    <property type="match status" value="1"/>
</dbReference>
<dbReference type="PANTHER" id="PTHR43162">
    <property type="match status" value="1"/>
</dbReference>
<dbReference type="InterPro" id="IPR019901">
    <property type="entry name" value="Ergot_alkaloid_biosynthesis"/>
</dbReference>
<dbReference type="UniPathway" id="UPA00327"/>
<dbReference type="OrthoDB" id="9997102at2759"/>
<sequence>MASSTGTILITGGSGKVGSSLADLCQSSSIPYLLAHRSSSSSTPSTGHPTVKFDWTDRTTWSSPFTTSSSKTSPITAVFLVAPAIFDSSPILNDFIDLARTQHGVKRFVLLSASVVEAGGPSYGATAKYLQDLGGQGEIGFGIMRPTWFMDNWSEQHNLRGPIREEGKVYSAAGGGKIPWVSKTDIAACAFQALTAEKAPNGDYIILGPDLLSYGDVSLCADILTEITGKKIIHKSVTAEELANNYIKTMGLSEVHANFLGTMDVMIKNGLENRLNDVVLSVTGKKPKTFREFAQEHRDAWV</sequence>
<dbReference type="NCBIfam" id="TIGR03649">
    <property type="entry name" value="ergot_EASG"/>
    <property type="match status" value="1"/>
</dbReference>
<protein>
    <submittedName>
        <fullName evidence="5">Agroclavine dehydrogenase</fullName>
    </submittedName>
</protein>
<reference evidence="5" key="1">
    <citation type="submission" date="2014-12" db="EMBL/GenBank/DDBJ databases">
        <title>Genome Sequence of Valsa Canker Pathogens Uncovers a Specific Adaption of Colonization on Woody Bark.</title>
        <authorList>
            <person name="Yin Z."/>
            <person name="Liu H."/>
            <person name="Gao X."/>
            <person name="Li Z."/>
            <person name="Song N."/>
            <person name="Ke X."/>
            <person name="Dai Q."/>
            <person name="Wu Y."/>
            <person name="Sun Y."/>
            <person name="Xu J.-R."/>
            <person name="Kang Z.K."/>
            <person name="Wang L."/>
            <person name="Huang L."/>
        </authorList>
    </citation>
    <scope>NUCLEOTIDE SEQUENCE [LARGE SCALE GENOMIC DNA]</scope>
    <source>
        <strain evidence="5">03-8</strain>
    </source>
</reference>
<name>A0A194W4D5_CYTMA</name>
<keyword evidence="3" id="KW-0017">Alkaloid metabolism</keyword>
<dbReference type="GO" id="GO:0016491">
    <property type="term" value="F:oxidoreductase activity"/>
    <property type="evidence" value="ECO:0007669"/>
    <property type="project" value="UniProtKB-KW"/>
</dbReference>